<keyword evidence="2" id="KW-1185">Reference proteome</keyword>
<comment type="caution">
    <text evidence="1">The sequence shown here is derived from an EMBL/GenBank/DDBJ whole genome shotgun (WGS) entry which is preliminary data.</text>
</comment>
<evidence type="ECO:0000313" key="2">
    <source>
        <dbReference type="Proteomes" id="UP000886501"/>
    </source>
</evidence>
<protein>
    <submittedName>
        <fullName evidence="1">Uncharacterized protein</fullName>
    </submittedName>
</protein>
<evidence type="ECO:0000313" key="1">
    <source>
        <dbReference type="EMBL" id="KAF9648615.1"/>
    </source>
</evidence>
<sequence>MDCRGKTTTVRLCSEPECVNSTITFEASDIKTHFPHHGMFKVHRIIFDRDIGRIENTVKDTLTSAQATISQLKKEERPTPGCVRCDTTVSLPCWCCVDCTGEKFICDDCENEQLAFDEVHTKMHTLVRVSEKVEEKEVSVEERLRLVESELAKMRQLLAKLIEKVTEGSRGEPLANGDR</sequence>
<reference evidence="1" key="2">
    <citation type="journal article" date="2020" name="Nat. Commun.">
        <title>Large-scale genome sequencing of mycorrhizal fungi provides insights into the early evolution of symbiotic traits.</title>
        <authorList>
            <person name="Miyauchi S."/>
            <person name="Kiss E."/>
            <person name="Kuo A."/>
            <person name="Drula E."/>
            <person name="Kohler A."/>
            <person name="Sanchez-Garcia M."/>
            <person name="Morin E."/>
            <person name="Andreopoulos B."/>
            <person name="Barry K.W."/>
            <person name="Bonito G."/>
            <person name="Buee M."/>
            <person name="Carver A."/>
            <person name="Chen C."/>
            <person name="Cichocki N."/>
            <person name="Clum A."/>
            <person name="Culley D."/>
            <person name="Crous P.W."/>
            <person name="Fauchery L."/>
            <person name="Girlanda M."/>
            <person name="Hayes R.D."/>
            <person name="Keri Z."/>
            <person name="LaButti K."/>
            <person name="Lipzen A."/>
            <person name="Lombard V."/>
            <person name="Magnuson J."/>
            <person name="Maillard F."/>
            <person name="Murat C."/>
            <person name="Nolan M."/>
            <person name="Ohm R.A."/>
            <person name="Pangilinan J."/>
            <person name="Pereira M.F."/>
            <person name="Perotto S."/>
            <person name="Peter M."/>
            <person name="Pfister S."/>
            <person name="Riley R."/>
            <person name="Sitrit Y."/>
            <person name="Stielow J.B."/>
            <person name="Szollosi G."/>
            <person name="Zifcakova L."/>
            <person name="Stursova M."/>
            <person name="Spatafora J.W."/>
            <person name="Tedersoo L."/>
            <person name="Vaario L.M."/>
            <person name="Yamada A."/>
            <person name="Yan M."/>
            <person name="Wang P."/>
            <person name="Xu J."/>
            <person name="Bruns T."/>
            <person name="Baldrian P."/>
            <person name="Vilgalys R."/>
            <person name="Dunand C."/>
            <person name="Henrissat B."/>
            <person name="Grigoriev I.V."/>
            <person name="Hibbett D."/>
            <person name="Nagy L.G."/>
            <person name="Martin F.M."/>
        </authorList>
    </citation>
    <scope>NUCLEOTIDE SEQUENCE</scope>
    <source>
        <strain evidence="1">P2</strain>
    </source>
</reference>
<gene>
    <name evidence="1" type="ORF">BDM02DRAFT_3187035</name>
</gene>
<reference evidence="1" key="1">
    <citation type="submission" date="2019-10" db="EMBL/GenBank/DDBJ databases">
        <authorList>
            <consortium name="DOE Joint Genome Institute"/>
            <person name="Kuo A."/>
            <person name="Miyauchi S."/>
            <person name="Kiss E."/>
            <person name="Drula E."/>
            <person name="Kohler A."/>
            <person name="Sanchez-Garcia M."/>
            <person name="Andreopoulos B."/>
            <person name="Barry K.W."/>
            <person name="Bonito G."/>
            <person name="Buee M."/>
            <person name="Carver A."/>
            <person name="Chen C."/>
            <person name="Cichocki N."/>
            <person name="Clum A."/>
            <person name="Culley D."/>
            <person name="Crous P.W."/>
            <person name="Fauchery L."/>
            <person name="Girlanda M."/>
            <person name="Hayes R."/>
            <person name="Keri Z."/>
            <person name="Labutti K."/>
            <person name="Lipzen A."/>
            <person name="Lombard V."/>
            <person name="Magnuson J."/>
            <person name="Maillard F."/>
            <person name="Morin E."/>
            <person name="Murat C."/>
            <person name="Nolan M."/>
            <person name="Ohm R."/>
            <person name="Pangilinan J."/>
            <person name="Pereira M."/>
            <person name="Perotto S."/>
            <person name="Peter M."/>
            <person name="Riley R."/>
            <person name="Sitrit Y."/>
            <person name="Stielow B."/>
            <person name="Szollosi G."/>
            <person name="Zifcakova L."/>
            <person name="Stursova M."/>
            <person name="Spatafora J.W."/>
            <person name="Tedersoo L."/>
            <person name="Vaario L.-M."/>
            <person name="Yamada A."/>
            <person name="Yan M."/>
            <person name="Wang P."/>
            <person name="Xu J."/>
            <person name="Bruns T."/>
            <person name="Baldrian P."/>
            <person name="Vilgalys R."/>
            <person name="Henrissat B."/>
            <person name="Grigoriev I.V."/>
            <person name="Hibbett D."/>
            <person name="Nagy L.G."/>
            <person name="Martin F.M."/>
        </authorList>
    </citation>
    <scope>NUCLEOTIDE SEQUENCE</scope>
    <source>
        <strain evidence="1">P2</strain>
    </source>
</reference>
<proteinExistence type="predicted"/>
<accession>A0ACB6ZGR0</accession>
<organism evidence="1 2">
    <name type="scientific">Thelephora ganbajun</name>
    <name type="common">Ganba fungus</name>
    <dbReference type="NCBI Taxonomy" id="370292"/>
    <lineage>
        <taxon>Eukaryota</taxon>
        <taxon>Fungi</taxon>
        <taxon>Dikarya</taxon>
        <taxon>Basidiomycota</taxon>
        <taxon>Agaricomycotina</taxon>
        <taxon>Agaricomycetes</taxon>
        <taxon>Thelephorales</taxon>
        <taxon>Thelephoraceae</taxon>
        <taxon>Thelephora</taxon>
    </lineage>
</organism>
<name>A0ACB6ZGR0_THEGA</name>
<dbReference type="Proteomes" id="UP000886501">
    <property type="component" value="Unassembled WGS sequence"/>
</dbReference>
<dbReference type="EMBL" id="MU118011">
    <property type="protein sequence ID" value="KAF9648615.1"/>
    <property type="molecule type" value="Genomic_DNA"/>
</dbReference>